<feature type="transmembrane region" description="Helical" evidence="14">
    <location>
        <begin position="37"/>
        <end position="63"/>
    </location>
</feature>
<dbReference type="Gene3D" id="2.60.470.10">
    <property type="entry name" value="Acid-sensing ion channels like domains"/>
    <property type="match status" value="1"/>
</dbReference>
<keyword evidence="3 13" id="KW-0813">Transport</keyword>
<keyword evidence="12 13" id="KW-0407">Ion channel</keyword>
<evidence type="ECO:0000313" key="15">
    <source>
        <dbReference type="Proteomes" id="UP000887565"/>
    </source>
</evidence>
<accession>A0A915JRG6</accession>
<evidence type="ECO:0000256" key="13">
    <source>
        <dbReference type="RuleBase" id="RU000679"/>
    </source>
</evidence>
<dbReference type="GO" id="GO:0015280">
    <property type="term" value="F:ligand-gated sodium channel activity"/>
    <property type="evidence" value="ECO:0007669"/>
    <property type="project" value="TreeGrafter"/>
</dbReference>
<evidence type="ECO:0000256" key="6">
    <source>
        <dbReference type="ARBA" id="ARBA00022989"/>
    </source>
</evidence>
<keyword evidence="5 13" id="KW-0812">Transmembrane</keyword>
<evidence type="ECO:0000313" key="16">
    <source>
        <dbReference type="WBParaSite" id="nRc.2.0.1.t28870-RA"/>
    </source>
</evidence>
<organism evidence="15 16">
    <name type="scientific">Romanomermis culicivorax</name>
    <name type="common">Nematode worm</name>
    <dbReference type="NCBI Taxonomy" id="13658"/>
    <lineage>
        <taxon>Eukaryota</taxon>
        <taxon>Metazoa</taxon>
        <taxon>Ecdysozoa</taxon>
        <taxon>Nematoda</taxon>
        <taxon>Enoplea</taxon>
        <taxon>Dorylaimia</taxon>
        <taxon>Mermithida</taxon>
        <taxon>Mermithoidea</taxon>
        <taxon>Mermithidae</taxon>
        <taxon>Romanomermis</taxon>
    </lineage>
</organism>
<evidence type="ECO:0000256" key="3">
    <source>
        <dbReference type="ARBA" id="ARBA00022448"/>
    </source>
</evidence>
<dbReference type="AlphaFoldDB" id="A0A915JRG6"/>
<sequence length="205" mass="23502">MVWLKIEKPFSFESFCKDATVSGLANFLETRDRNCKFVWIVANVVCISAAVVLCYSSIAYYLAYEVKTTMKVIGQDVEPNFPAITFCTTSLMRTSFKHNNTKYGSINSDIMSIYDPDEANETYSCKDTAVFPSDRFRTAFNNYYDYLTIYALTYQDMVLLCWFAGNRVPCTNDDRYFKLALTDLGPCFTFNEIRKTPSESGIFGR</sequence>
<evidence type="ECO:0000256" key="9">
    <source>
        <dbReference type="ARBA" id="ARBA00023136"/>
    </source>
</evidence>
<protein>
    <submittedName>
        <fullName evidence="16">Uncharacterized protein</fullName>
    </submittedName>
</protein>
<keyword evidence="4 13" id="KW-0894">Sodium channel</keyword>
<keyword evidence="8 13" id="KW-0406">Ion transport</keyword>
<evidence type="ECO:0000256" key="8">
    <source>
        <dbReference type="ARBA" id="ARBA00023065"/>
    </source>
</evidence>
<keyword evidence="9 14" id="KW-0472">Membrane</keyword>
<comment type="similarity">
    <text evidence="2 13">Belongs to the amiloride-sensitive sodium channel (TC 1.A.6) family.</text>
</comment>
<keyword evidence="6 14" id="KW-1133">Transmembrane helix</keyword>
<dbReference type="WBParaSite" id="nRc.2.0.1.t28870-RA">
    <property type="protein sequence ID" value="nRc.2.0.1.t28870-RA"/>
    <property type="gene ID" value="nRc.2.0.1.g28870"/>
</dbReference>
<keyword evidence="15" id="KW-1185">Reference proteome</keyword>
<keyword evidence="10" id="KW-0325">Glycoprotein</keyword>
<evidence type="ECO:0000256" key="1">
    <source>
        <dbReference type="ARBA" id="ARBA00004141"/>
    </source>
</evidence>
<dbReference type="PANTHER" id="PTHR11690:SF300">
    <property type="entry name" value="PICKPOCKET PROTEIN 19"/>
    <property type="match status" value="1"/>
</dbReference>
<evidence type="ECO:0000256" key="11">
    <source>
        <dbReference type="ARBA" id="ARBA00023201"/>
    </source>
</evidence>
<evidence type="ECO:0000256" key="5">
    <source>
        <dbReference type="ARBA" id="ARBA00022692"/>
    </source>
</evidence>
<keyword evidence="7" id="KW-0915">Sodium</keyword>
<evidence type="ECO:0000256" key="2">
    <source>
        <dbReference type="ARBA" id="ARBA00007193"/>
    </source>
</evidence>
<keyword evidence="11 13" id="KW-0739">Sodium transport</keyword>
<reference evidence="16" key="1">
    <citation type="submission" date="2022-11" db="UniProtKB">
        <authorList>
            <consortium name="WormBaseParasite"/>
        </authorList>
    </citation>
    <scope>IDENTIFICATION</scope>
</reference>
<dbReference type="PANTHER" id="PTHR11690">
    <property type="entry name" value="AMILORIDE-SENSITIVE SODIUM CHANNEL-RELATED"/>
    <property type="match status" value="1"/>
</dbReference>
<evidence type="ECO:0000256" key="10">
    <source>
        <dbReference type="ARBA" id="ARBA00023180"/>
    </source>
</evidence>
<evidence type="ECO:0000256" key="12">
    <source>
        <dbReference type="ARBA" id="ARBA00023303"/>
    </source>
</evidence>
<dbReference type="InterPro" id="IPR001873">
    <property type="entry name" value="ENaC"/>
</dbReference>
<dbReference type="GO" id="GO:0005886">
    <property type="term" value="C:plasma membrane"/>
    <property type="evidence" value="ECO:0007669"/>
    <property type="project" value="TreeGrafter"/>
</dbReference>
<evidence type="ECO:0000256" key="7">
    <source>
        <dbReference type="ARBA" id="ARBA00023053"/>
    </source>
</evidence>
<name>A0A915JRG6_ROMCU</name>
<comment type="subcellular location">
    <subcellularLocation>
        <location evidence="1">Membrane</location>
        <topology evidence="1">Multi-pass membrane protein</topology>
    </subcellularLocation>
</comment>
<evidence type="ECO:0000256" key="14">
    <source>
        <dbReference type="SAM" id="Phobius"/>
    </source>
</evidence>
<dbReference type="Pfam" id="PF00858">
    <property type="entry name" value="ASC"/>
    <property type="match status" value="1"/>
</dbReference>
<evidence type="ECO:0000256" key="4">
    <source>
        <dbReference type="ARBA" id="ARBA00022461"/>
    </source>
</evidence>
<dbReference type="Proteomes" id="UP000887565">
    <property type="component" value="Unplaced"/>
</dbReference>
<proteinExistence type="inferred from homology"/>